<sequence length="62" mass="6238">MDKTQTVDFGDLDLGDLSFDSVEVATVRDAVALPETGASSASSSCDSCSCCVGCSCCSVCST</sequence>
<evidence type="ECO:0000313" key="1">
    <source>
        <dbReference type="EMBL" id="KII00234.1"/>
    </source>
</evidence>
<dbReference type="RefSeq" id="WP_040270446.1">
    <property type="nucleotide sequence ID" value="NZ_JROO01000005.1"/>
</dbReference>
<evidence type="ECO:0008006" key="3">
    <source>
        <dbReference type="Google" id="ProtNLM"/>
    </source>
</evidence>
<comment type="caution">
    <text evidence="1">The sequence shown here is derived from an EMBL/GenBank/DDBJ whole genome shotgun (WGS) entry which is preliminary data.</text>
</comment>
<organism evidence="1 2">
    <name type="scientific">Streptomonospora alba</name>
    <dbReference type="NCBI Taxonomy" id="183763"/>
    <lineage>
        <taxon>Bacteria</taxon>
        <taxon>Bacillati</taxon>
        <taxon>Actinomycetota</taxon>
        <taxon>Actinomycetes</taxon>
        <taxon>Streptosporangiales</taxon>
        <taxon>Nocardiopsidaceae</taxon>
        <taxon>Streptomonospora</taxon>
    </lineage>
</organism>
<dbReference type="AlphaFoldDB" id="A0A0C2GA39"/>
<accession>A0A0C2GA39</accession>
<name>A0A0C2GA39_9ACTN</name>
<gene>
    <name evidence="1" type="ORF">LP52_02680</name>
</gene>
<dbReference type="NCBIfam" id="NF033400">
    <property type="entry name" value="thiazolyl_B"/>
    <property type="match status" value="1"/>
</dbReference>
<dbReference type="Proteomes" id="UP000031675">
    <property type="component" value="Unassembled WGS sequence"/>
</dbReference>
<keyword evidence="2" id="KW-1185">Reference proteome</keyword>
<evidence type="ECO:0000313" key="2">
    <source>
        <dbReference type="Proteomes" id="UP000031675"/>
    </source>
</evidence>
<dbReference type="Pfam" id="PF19409">
    <property type="entry name" value="Thiopep_pre"/>
    <property type="match status" value="1"/>
</dbReference>
<reference evidence="2" key="1">
    <citation type="journal article" date="2015" name="Chem. Biol.">
        <title>Structure, bioactivity, and resistance mechanism of streptomonomicin, an unusual lasso Peptide from an understudied halophilic actinomycete.</title>
        <authorList>
            <person name="Metelev M."/>
            <person name="Tietz J.I."/>
            <person name="Melby J.O."/>
            <person name="Blair P.M."/>
            <person name="Zhu L."/>
            <person name="Livnat I."/>
            <person name="Severinov K."/>
            <person name="Mitchell D.A."/>
        </authorList>
    </citation>
    <scope>NUCLEOTIDE SEQUENCE [LARGE SCALE GENOMIC DNA]</scope>
    <source>
        <strain evidence="2">YIM 90003</strain>
    </source>
</reference>
<dbReference type="EMBL" id="JROO01000005">
    <property type="protein sequence ID" value="KII00234.1"/>
    <property type="molecule type" value="Genomic_DNA"/>
</dbReference>
<dbReference type="STRING" id="183763.LP52_02680"/>
<proteinExistence type="predicted"/>
<protein>
    <recommendedName>
        <fullName evidence="3">Thiazolylpeptide-type bacteriocin</fullName>
    </recommendedName>
</protein>